<evidence type="ECO:0000313" key="2">
    <source>
        <dbReference type="Proteomes" id="UP000735302"/>
    </source>
</evidence>
<proteinExistence type="predicted"/>
<dbReference type="EMBL" id="BLXT01007319">
    <property type="protein sequence ID" value="GFO38501.1"/>
    <property type="molecule type" value="Genomic_DNA"/>
</dbReference>
<organism evidence="1 2">
    <name type="scientific">Plakobranchus ocellatus</name>
    <dbReference type="NCBI Taxonomy" id="259542"/>
    <lineage>
        <taxon>Eukaryota</taxon>
        <taxon>Metazoa</taxon>
        <taxon>Spiralia</taxon>
        <taxon>Lophotrochozoa</taxon>
        <taxon>Mollusca</taxon>
        <taxon>Gastropoda</taxon>
        <taxon>Heterobranchia</taxon>
        <taxon>Euthyneura</taxon>
        <taxon>Panpulmonata</taxon>
        <taxon>Sacoglossa</taxon>
        <taxon>Placobranchoidea</taxon>
        <taxon>Plakobranchidae</taxon>
        <taxon>Plakobranchus</taxon>
    </lineage>
</organism>
<reference evidence="1 2" key="1">
    <citation type="journal article" date="2021" name="Elife">
        <title>Chloroplast acquisition without the gene transfer in kleptoplastic sea slugs, Plakobranchus ocellatus.</title>
        <authorList>
            <person name="Maeda T."/>
            <person name="Takahashi S."/>
            <person name="Yoshida T."/>
            <person name="Shimamura S."/>
            <person name="Takaki Y."/>
            <person name="Nagai Y."/>
            <person name="Toyoda A."/>
            <person name="Suzuki Y."/>
            <person name="Arimoto A."/>
            <person name="Ishii H."/>
            <person name="Satoh N."/>
            <person name="Nishiyama T."/>
            <person name="Hasebe M."/>
            <person name="Maruyama T."/>
            <person name="Minagawa J."/>
            <person name="Obokata J."/>
            <person name="Shigenobu S."/>
        </authorList>
    </citation>
    <scope>NUCLEOTIDE SEQUENCE [LARGE SCALE GENOMIC DNA]</scope>
</reference>
<evidence type="ECO:0000313" key="1">
    <source>
        <dbReference type="EMBL" id="GFO38501.1"/>
    </source>
</evidence>
<dbReference type="Proteomes" id="UP000735302">
    <property type="component" value="Unassembled WGS sequence"/>
</dbReference>
<gene>
    <name evidence="1" type="ORF">PoB_006500600</name>
</gene>
<accession>A0AAV4D2U3</accession>
<dbReference type="AlphaFoldDB" id="A0AAV4D2U3"/>
<protein>
    <submittedName>
        <fullName evidence="1">Uncharacterized protein</fullName>
    </submittedName>
</protein>
<keyword evidence="2" id="KW-1185">Reference proteome</keyword>
<sequence>MPFLYPADIELRDLERGTQEDYPRIFVGARRIKETKKWRKVIFYILLSIGPREAQIRSHESLISSRTSSPLDYLFYVPTVSTLTFFFRLRIFAPVTKGSLSLALPCFVRVESEHESVSSVARGSGRMSTSHSSFKLRVIASRTFCRISQTRQQQQQQQQQQQRELVVSVHKRMLYPSWKSVTPVFKGPRLQFCFDSEYALIRASSRELKYLSLNWHHLSYNA</sequence>
<comment type="caution">
    <text evidence="1">The sequence shown here is derived from an EMBL/GenBank/DDBJ whole genome shotgun (WGS) entry which is preliminary data.</text>
</comment>
<name>A0AAV4D2U3_9GAST</name>